<gene>
    <name evidence="5" type="ORF">C1SCF055_LOCUS6329</name>
</gene>
<dbReference type="Gene3D" id="3.40.50.150">
    <property type="entry name" value="Vaccinia Virus protein VP39"/>
    <property type="match status" value="1"/>
</dbReference>
<evidence type="ECO:0000256" key="1">
    <source>
        <dbReference type="ARBA" id="ARBA00022722"/>
    </source>
</evidence>
<dbReference type="PANTHER" id="PTHR23240">
    <property type="entry name" value="DNA CROSS-LINK REPAIR PROTEIN PSO2/SNM1-RELATED"/>
    <property type="match status" value="1"/>
</dbReference>
<evidence type="ECO:0000313" key="8">
    <source>
        <dbReference type="Proteomes" id="UP001152797"/>
    </source>
</evidence>
<dbReference type="AlphaFoldDB" id="A0A9P1FLC6"/>
<name>A0A9P1FLC6_9DINO</name>
<reference evidence="5" key="1">
    <citation type="submission" date="2022-10" db="EMBL/GenBank/DDBJ databases">
        <authorList>
            <person name="Chen Y."/>
            <person name="Dougan E. K."/>
            <person name="Chan C."/>
            <person name="Rhodes N."/>
            <person name="Thang M."/>
        </authorList>
    </citation>
    <scope>NUCLEOTIDE SEQUENCE</scope>
</reference>
<comment type="caution">
    <text evidence="5">The sequence shown here is derived from an EMBL/GenBank/DDBJ whole genome shotgun (WGS) entry which is preliminary data.</text>
</comment>
<dbReference type="Pfam" id="PF10294">
    <property type="entry name" value="Methyltransf_16"/>
    <property type="match status" value="1"/>
</dbReference>
<dbReference type="CDD" id="cd02440">
    <property type="entry name" value="AdoMet_MTases"/>
    <property type="match status" value="1"/>
</dbReference>
<reference evidence="6" key="2">
    <citation type="submission" date="2024-04" db="EMBL/GenBank/DDBJ databases">
        <authorList>
            <person name="Chen Y."/>
            <person name="Shah S."/>
            <person name="Dougan E. K."/>
            <person name="Thang M."/>
            <person name="Chan C."/>
        </authorList>
    </citation>
    <scope>NUCLEOTIDE SEQUENCE [LARGE SCALE GENOMIC DNA]</scope>
</reference>
<dbReference type="InterPro" id="IPR036866">
    <property type="entry name" value="RibonucZ/Hydroxyglut_hydro"/>
</dbReference>
<dbReference type="EMBL" id="CAMXCT030000400">
    <property type="protein sequence ID" value="CAL4765574.1"/>
    <property type="molecule type" value="Genomic_DNA"/>
</dbReference>
<keyword evidence="1" id="KW-0540">Nuclease</keyword>
<keyword evidence="2" id="KW-0378">Hydrolase</keyword>
<dbReference type="EMBL" id="CAMXCT020000400">
    <property type="protein sequence ID" value="CAL1131637.1"/>
    <property type="molecule type" value="Genomic_DNA"/>
</dbReference>
<organism evidence="5">
    <name type="scientific">Cladocopium goreaui</name>
    <dbReference type="NCBI Taxonomy" id="2562237"/>
    <lineage>
        <taxon>Eukaryota</taxon>
        <taxon>Sar</taxon>
        <taxon>Alveolata</taxon>
        <taxon>Dinophyceae</taxon>
        <taxon>Suessiales</taxon>
        <taxon>Symbiodiniaceae</taxon>
        <taxon>Cladocopium</taxon>
    </lineage>
</organism>
<sequence length="981" mass="108580">MEQVHTISLETGLEIQVYLIDANHVPGSVMFLFSGYFGSVLYTGDFRLHSQHAEICTLQMLRDKELSRIYLDNTYCDPRFCQPPRVDVTKAILRRLKKKWPCIVFISSYKLGKEELLLQLCRRLRTKLIVSEERCRSLVASEAFGDGAEMERLVQRHNAEPSKWPEELLYRESLTGCIWLVSRANLRKAMLRASDSGAAAHGVQATGWAEQMRKDLRPSFEDDEHCLVSDDGICSFSYSDHSSYLELVQFLQFLPAVPVTFLTPLRHVESEFSYDGNAGMFQLLEDTGVPSIRHYDQGGKRDHYRKNGSRNSLAPKRGHPEKDGLEGSGAENGGAAIALSLAVTVISPWPWNYLGRRTPLSQLRAVSRQQPFQTLTRPVFDGLEDLEEEEEEELEDRSTVPKERSMVSRPIGTGLQILEDLYSKHRGSKDPPEIDDKELEDLHAMLKEELPRCPSISSMAFAAKVLEDLELEDDDVFEVIATEVKARADELEPQETLDIVLSFGAIYFNDDELLAALVGAIRRQLQFFTNAEIVRLANAMSRLGGLDDSKHVGMFFEMRSRVNMPLIDKAIRNLAVAEISCNFNGEIIIIGSPWLFGLTSGVHAGCLNPVVLPMNPYAFRSRNSGGGSWGPAMLVKPLADMIMHHAAHGPKIQDSDLLGLDEEAAQRLRALQVLQSALGQGRGLEVPELPKIPTPAAPAAPAAPVRPVRPSNSERDMVDTVAGMAVHELVIPLPGNRSLRLLEAADSNEATVAFRALGHQDPFGSKAWPSAYLVAERLLSEEVFGHPNESSASVLELGCGTGLVSLAALIGGATKVLATDQAKVNLDLAQRSARLNGLHLDVEVFDVTSEEPLPRCHGSTPFDYVVFSDVLYWPAEAAAFASRAAEAYCQGSTVIMADPGRRRDDFIGALHKELEKRVMIPLGSAGLRVAPEATKFPHHVFEWVSSEVKTASSLFCQEPFLLTLRPNPPFFKVPAVFEIVD</sequence>
<accession>A0A9P1FLC6</accession>
<keyword evidence="8" id="KW-1185">Reference proteome</keyword>
<protein>
    <submittedName>
        <fullName evidence="7">5' exonuclease Apollo (Beta-lactamase MBLAC2 ) (DNA cross-link repair 1B protein) (SNM1 homolog B)</fullName>
    </submittedName>
</protein>
<evidence type="ECO:0000313" key="5">
    <source>
        <dbReference type="EMBL" id="CAI3978262.1"/>
    </source>
</evidence>
<dbReference type="SUPFAM" id="SSF56281">
    <property type="entry name" value="Metallo-hydrolase/oxidoreductase"/>
    <property type="match status" value="1"/>
</dbReference>
<evidence type="ECO:0000256" key="2">
    <source>
        <dbReference type="ARBA" id="ARBA00022801"/>
    </source>
</evidence>
<dbReference type="Proteomes" id="UP001152797">
    <property type="component" value="Unassembled WGS sequence"/>
</dbReference>
<dbReference type="SUPFAM" id="SSF53335">
    <property type="entry name" value="S-adenosyl-L-methionine-dependent methyltransferases"/>
    <property type="match status" value="1"/>
</dbReference>
<keyword evidence="3 7" id="KW-0269">Exonuclease</keyword>
<evidence type="ECO:0000313" key="7">
    <source>
        <dbReference type="EMBL" id="CAL4765574.1"/>
    </source>
</evidence>
<dbReference type="PANTHER" id="PTHR23240:SF8">
    <property type="entry name" value="PROTEIN ARTEMIS"/>
    <property type="match status" value="1"/>
</dbReference>
<dbReference type="InterPro" id="IPR029063">
    <property type="entry name" value="SAM-dependent_MTases_sf"/>
</dbReference>
<evidence type="ECO:0000256" key="4">
    <source>
        <dbReference type="SAM" id="MobiDB-lite"/>
    </source>
</evidence>
<dbReference type="EMBL" id="CAMXCT010000400">
    <property type="protein sequence ID" value="CAI3978262.1"/>
    <property type="molecule type" value="Genomic_DNA"/>
</dbReference>
<dbReference type="GO" id="GO:0035312">
    <property type="term" value="F:5'-3' DNA exonuclease activity"/>
    <property type="evidence" value="ECO:0007669"/>
    <property type="project" value="TreeGrafter"/>
</dbReference>
<dbReference type="GO" id="GO:0036297">
    <property type="term" value="P:interstrand cross-link repair"/>
    <property type="evidence" value="ECO:0007669"/>
    <property type="project" value="TreeGrafter"/>
</dbReference>
<feature type="region of interest" description="Disordered" evidence="4">
    <location>
        <begin position="292"/>
        <end position="329"/>
    </location>
</feature>
<dbReference type="GO" id="GO:0003684">
    <property type="term" value="F:damaged DNA binding"/>
    <property type="evidence" value="ECO:0007669"/>
    <property type="project" value="TreeGrafter"/>
</dbReference>
<dbReference type="InterPro" id="IPR019410">
    <property type="entry name" value="Methyltransf_16"/>
</dbReference>
<evidence type="ECO:0000313" key="6">
    <source>
        <dbReference type="EMBL" id="CAL1131637.1"/>
    </source>
</evidence>
<proteinExistence type="predicted"/>
<dbReference type="OrthoDB" id="262529at2759"/>
<dbReference type="Gene3D" id="3.60.15.10">
    <property type="entry name" value="Ribonuclease Z/Hydroxyacylglutathione hydrolase-like"/>
    <property type="match status" value="1"/>
</dbReference>
<dbReference type="GO" id="GO:0006303">
    <property type="term" value="P:double-strand break repair via nonhomologous end joining"/>
    <property type="evidence" value="ECO:0007669"/>
    <property type="project" value="TreeGrafter"/>
</dbReference>
<evidence type="ECO:0000256" key="3">
    <source>
        <dbReference type="ARBA" id="ARBA00022839"/>
    </source>
</evidence>